<sequence>MIQTGSRSRRLLARPLAWIALLAILWAACAPLLMQMAPQRHAPLALSVDYCTEQGTATVQLPLLLADAGQADEHDGHGAHHDGLGHLEHCPFCRHAQGDLALLPVMPRVQPLPARAISYPPLYYVARASQHAWTGAQPRAPPAAA</sequence>
<dbReference type="KEGG" id="bbh:BN112_2166"/>
<dbReference type="PROSITE" id="PS51257">
    <property type="entry name" value="PROKAR_LIPOPROTEIN"/>
    <property type="match status" value="1"/>
</dbReference>
<organism evidence="1 2">
    <name type="scientific">Bordetella bronchiseptica 253</name>
    <dbReference type="NCBI Taxonomy" id="568707"/>
    <lineage>
        <taxon>Bacteria</taxon>
        <taxon>Pseudomonadati</taxon>
        <taxon>Pseudomonadota</taxon>
        <taxon>Betaproteobacteria</taxon>
        <taxon>Burkholderiales</taxon>
        <taxon>Alcaligenaceae</taxon>
        <taxon>Bordetella</taxon>
    </lineage>
</organism>
<accession>A0A0C6P3Q6</accession>
<reference evidence="1 2" key="1">
    <citation type="journal article" date="2012" name="BMC Genomics">
        <title>Comparative genomics of the classical Bordetella subspecies: the evolution and exchange of virulence-associated diversity amongst closely related pathogens.</title>
        <authorList>
            <person name="Park J."/>
            <person name="Zhang Y."/>
            <person name="Buboltz A.M."/>
            <person name="Zhang X."/>
            <person name="Schuster S.C."/>
            <person name="Ahuja U."/>
            <person name="Liu M."/>
            <person name="Miller J.F."/>
            <person name="Sebaihia M."/>
            <person name="Bentley S.D."/>
            <person name="Parkhill J."/>
            <person name="Harvill E.T."/>
        </authorList>
    </citation>
    <scope>NUCLEOTIDE SEQUENCE [LARGE SCALE GENOMIC DNA]</scope>
    <source>
        <strain evidence="1 2">253</strain>
    </source>
</reference>
<proteinExistence type="predicted"/>
<protein>
    <submittedName>
        <fullName evidence="1">Putative lipoprotein</fullName>
    </submittedName>
</protein>
<gene>
    <name evidence="1" type="ORF">BN112_2166</name>
</gene>
<keyword evidence="1" id="KW-0449">Lipoprotein</keyword>
<evidence type="ECO:0000313" key="1">
    <source>
        <dbReference type="EMBL" id="CCJ54083.1"/>
    </source>
</evidence>
<dbReference type="EMBL" id="HE965806">
    <property type="protein sequence ID" value="CCJ54083.1"/>
    <property type="molecule type" value="Genomic_DNA"/>
</dbReference>
<dbReference type="OrthoDB" id="8536886at2"/>
<dbReference type="AlphaFoldDB" id="A0A0C6P3Q6"/>
<dbReference type="GeneID" id="93202826"/>
<dbReference type="InterPro" id="IPR021333">
    <property type="entry name" value="DUF2946"/>
</dbReference>
<name>A0A0C6P3Q6_BORBO</name>
<dbReference type="RefSeq" id="WP_010926122.1">
    <property type="nucleotide sequence ID" value="NC_019382.1"/>
</dbReference>
<dbReference type="Pfam" id="PF11162">
    <property type="entry name" value="DUF2946"/>
    <property type="match status" value="1"/>
</dbReference>
<dbReference type="Proteomes" id="UP000007564">
    <property type="component" value="Chromosome"/>
</dbReference>
<evidence type="ECO:0000313" key="2">
    <source>
        <dbReference type="Proteomes" id="UP000007564"/>
    </source>
</evidence>
<dbReference type="HOGENOM" id="CLU_123889_1_0_4"/>